<gene>
    <name evidence="1" type="ORF">HER39_14730</name>
</gene>
<evidence type="ECO:0000313" key="2">
    <source>
        <dbReference type="Proteomes" id="UP000523795"/>
    </source>
</evidence>
<dbReference type="Proteomes" id="UP000523795">
    <property type="component" value="Unassembled WGS sequence"/>
</dbReference>
<organism evidence="1 2">
    <name type="scientific">Arthrobacter deserti</name>
    <dbReference type="NCBI Taxonomy" id="1742687"/>
    <lineage>
        <taxon>Bacteria</taxon>
        <taxon>Bacillati</taxon>
        <taxon>Actinomycetota</taxon>
        <taxon>Actinomycetes</taxon>
        <taxon>Micrococcales</taxon>
        <taxon>Micrococcaceae</taxon>
        <taxon>Arthrobacter</taxon>
    </lineage>
</organism>
<dbReference type="EMBL" id="JAAZSR010000311">
    <property type="protein sequence ID" value="NKX51797.1"/>
    <property type="molecule type" value="Genomic_DNA"/>
</dbReference>
<evidence type="ECO:0000313" key="1">
    <source>
        <dbReference type="EMBL" id="NKX51797.1"/>
    </source>
</evidence>
<protein>
    <submittedName>
        <fullName evidence="1">3-methyladenine DNA glycosylase</fullName>
    </submittedName>
</protein>
<comment type="caution">
    <text evidence="1">The sequence shown here is derived from an EMBL/GenBank/DDBJ whole genome shotgun (WGS) entry which is preliminary data.</text>
</comment>
<sequence length="43" mass="4332">PGGTAVILDAAAFLADRSATVDFVRVILAGTAARPARLSCFGL</sequence>
<name>A0ABX1JVI1_9MICC</name>
<reference evidence="1 2" key="1">
    <citation type="submission" date="2020-04" db="EMBL/GenBank/DDBJ databases">
        <authorList>
            <person name="Liu S."/>
        </authorList>
    </citation>
    <scope>NUCLEOTIDE SEQUENCE [LARGE SCALE GENOMIC DNA]</scope>
    <source>
        <strain evidence="1 2">CGMCC 1.15091</strain>
    </source>
</reference>
<accession>A0ABX1JVI1</accession>
<keyword evidence="2" id="KW-1185">Reference proteome</keyword>
<feature type="non-terminal residue" evidence="1">
    <location>
        <position position="1"/>
    </location>
</feature>
<feature type="non-terminal residue" evidence="1">
    <location>
        <position position="43"/>
    </location>
</feature>
<proteinExistence type="predicted"/>